<evidence type="ECO:0000313" key="2">
    <source>
        <dbReference type="Proteomes" id="UP000183567"/>
    </source>
</evidence>
<evidence type="ECO:0000313" key="1">
    <source>
        <dbReference type="EMBL" id="OJA20817.1"/>
    </source>
</evidence>
<dbReference type="AlphaFoldDB" id="A0A1J8R596"/>
<name>A0A1J8R596_9AGAM</name>
<dbReference type="Proteomes" id="UP000183567">
    <property type="component" value="Unassembled WGS sequence"/>
</dbReference>
<sequence>MPLSASHWNEGRGYNTRTKNYESWETWCRPNNEGAYIV</sequence>
<protein>
    <submittedName>
        <fullName evidence="1">Uncharacterized protein</fullName>
    </submittedName>
</protein>
<organism evidence="1 2">
    <name type="scientific">Rhizopogon vesiculosus</name>
    <dbReference type="NCBI Taxonomy" id="180088"/>
    <lineage>
        <taxon>Eukaryota</taxon>
        <taxon>Fungi</taxon>
        <taxon>Dikarya</taxon>
        <taxon>Basidiomycota</taxon>
        <taxon>Agaricomycotina</taxon>
        <taxon>Agaricomycetes</taxon>
        <taxon>Agaricomycetidae</taxon>
        <taxon>Boletales</taxon>
        <taxon>Suillineae</taxon>
        <taxon>Rhizopogonaceae</taxon>
        <taxon>Rhizopogon</taxon>
    </lineage>
</organism>
<keyword evidence="2" id="KW-1185">Reference proteome</keyword>
<proteinExistence type="predicted"/>
<accession>A0A1J8R596</accession>
<dbReference type="EMBL" id="LVVM01000360">
    <property type="protein sequence ID" value="OJA20817.1"/>
    <property type="molecule type" value="Genomic_DNA"/>
</dbReference>
<comment type="caution">
    <text evidence="1">The sequence shown here is derived from an EMBL/GenBank/DDBJ whole genome shotgun (WGS) entry which is preliminary data.</text>
</comment>
<gene>
    <name evidence="1" type="ORF">AZE42_09916</name>
</gene>
<reference evidence="1 2" key="1">
    <citation type="submission" date="2016-03" db="EMBL/GenBank/DDBJ databases">
        <title>Comparative genomics of the ectomycorrhizal sister species Rhizopogon vinicolor and Rhizopogon vesiculosus (Basidiomycota: Boletales) reveals a divergence of the mating type B locus.</title>
        <authorList>
            <person name="Mujic A.B."/>
            <person name="Kuo A."/>
            <person name="Tritt A."/>
            <person name="Lipzen A."/>
            <person name="Chen C."/>
            <person name="Johnson J."/>
            <person name="Sharma A."/>
            <person name="Barry K."/>
            <person name="Grigoriev I.V."/>
            <person name="Spatafora J.W."/>
        </authorList>
    </citation>
    <scope>NUCLEOTIDE SEQUENCE [LARGE SCALE GENOMIC DNA]</scope>
    <source>
        <strain evidence="1 2">AM-OR11-056</strain>
    </source>
</reference>